<evidence type="ECO:0000256" key="1">
    <source>
        <dbReference type="SAM" id="Coils"/>
    </source>
</evidence>
<feature type="coiled-coil region" evidence="1">
    <location>
        <begin position="159"/>
        <end position="186"/>
    </location>
</feature>
<name>A0A183CXP4_9BILA</name>
<sequence>LVIFVGFQVLADEDTRETIDLMHRMTRTATTHPAPPPVHDPSLVVTDITRPERTVKEDEEEEEEEVRSNVSPVENKPVSLLKQSKYPALNQMLGNCSYVKLRSSHQALLRCRIDAVVKQITSLRASAMNCFYARIEELGIEASTPSLLLENAKEIVAHHKKITAECAALESEITALEMSNQQLELKVRRRDELDSAKSVNNSGALSDANSQLLSSLCAANSLILAENFQALAAHNKSLLNRVAQLVEKSDTVGTESGNLGTATQDGLLSPQSEDNTVLAFSSAPGAFGRRTPPQTSTVSLSASSTPMKRSRQRQVRGGVLNKKPLSGSNKQPTDPIEDEEMERKIQDIVAKALEVDSAAKCAEKERRARGEKRKEKCTLAGVRSATDVVISTDKPATLSSASLPPSVSTEGSGIEAEIRIPCTVSSALI</sequence>
<feature type="region of interest" description="Disordered" evidence="2">
    <location>
        <begin position="283"/>
        <end position="339"/>
    </location>
</feature>
<dbReference type="AlphaFoldDB" id="A0A183CXP4"/>
<proteinExistence type="predicted"/>
<feature type="compositionally biased region" description="Polar residues" evidence="2">
    <location>
        <begin position="292"/>
        <end position="307"/>
    </location>
</feature>
<feature type="compositionally biased region" description="Polar residues" evidence="2">
    <location>
        <begin position="251"/>
        <end position="270"/>
    </location>
</feature>
<evidence type="ECO:0000256" key="2">
    <source>
        <dbReference type="SAM" id="MobiDB-lite"/>
    </source>
</evidence>
<feature type="region of interest" description="Disordered" evidence="2">
    <location>
        <begin position="250"/>
        <end position="270"/>
    </location>
</feature>
<reference evidence="3" key="1">
    <citation type="submission" date="2016-06" db="UniProtKB">
        <authorList>
            <consortium name="WormBaseParasite"/>
        </authorList>
    </citation>
    <scope>IDENTIFICATION</scope>
</reference>
<keyword evidence="1" id="KW-0175">Coiled coil</keyword>
<accession>A0A183CXP4</accession>
<organism evidence="3">
    <name type="scientific">Gongylonema pulchrum</name>
    <dbReference type="NCBI Taxonomy" id="637853"/>
    <lineage>
        <taxon>Eukaryota</taxon>
        <taxon>Metazoa</taxon>
        <taxon>Ecdysozoa</taxon>
        <taxon>Nematoda</taxon>
        <taxon>Chromadorea</taxon>
        <taxon>Rhabditida</taxon>
        <taxon>Spirurina</taxon>
        <taxon>Spiruromorpha</taxon>
        <taxon>Spiruroidea</taxon>
        <taxon>Gongylonematidae</taxon>
        <taxon>Gongylonema</taxon>
    </lineage>
</organism>
<protein>
    <submittedName>
        <fullName evidence="3">Shugoshin_C domain-containing protein</fullName>
    </submittedName>
</protein>
<evidence type="ECO:0000313" key="3">
    <source>
        <dbReference type="WBParaSite" id="GPUH_0000123501-mRNA-1"/>
    </source>
</evidence>
<feature type="region of interest" description="Disordered" evidence="2">
    <location>
        <begin position="53"/>
        <end position="74"/>
    </location>
</feature>
<dbReference type="WBParaSite" id="GPUH_0000123501-mRNA-1">
    <property type="protein sequence ID" value="GPUH_0000123501-mRNA-1"/>
    <property type="gene ID" value="GPUH_0000123501"/>
</dbReference>